<keyword evidence="2" id="KW-1185">Reference proteome</keyword>
<dbReference type="EMBL" id="CAJVPV010010080">
    <property type="protein sequence ID" value="CAG8647739.1"/>
    <property type="molecule type" value="Genomic_DNA"/>
</dbReference>
<dbReference type="Proteomes" id="UP000789342">
    <property type="component" value="Unassembled WGS sequence"/>
</dbReference>
<organism evidence="1 2">
    <name type="scientific">Acaulospora morrowiae</name>
    <dbReference type="NCBI Taxonomy" id="94023"/>
    <lineage>
        <taxon>Eukaryota</taxon>
        <taxon>Fungi</taxon>
        <taxon>Fungi incertae sedis</taxon>
        <taxon>Mucoromycota</taxon>
        <taxon>Glomeromycotina</taxon>
        <taxon>Glomeromycetes</taxon>
        <taxon>Diversisporales</taxon>
        <taxon>Acaulosporaceae</taxon>
        <taxon>Acaulospora</taxon>
    </lineage>
</organism>
<name>A0A9N9DSX6_9GLOM</name>
<comment type="caution">
    <text evidence="1">The sequence shown here is derived from an EMBL/GenBank/DDBJ whole genome shotgun (WGS) entry which is preliminary data.</text>
</comment>
<proteinExistence type="predicted"/>
<evidence type="ECO:0000313" key="2">
    <source>
        <dbReference type="Proteomes" id="UP000789342"/>
    </source>
</evidence>
<sequence>MQTAGSSSFDPLSVGPSPADLRVHVLAKIASRYTQLMQDSVSIQTAGSSSFDPLSVGPPQQI</sequence>
<protein>
    <submittedName>
        <fullName evidence="1">3955_t:CDS:1</fullName>
    </submittedName>
</protein>
<accession>A0A9N9DSX6</accession>
<feature type="non-terminal residue" evidence="1">
    <location>
        <position position="62"/>
    </location>
</feature>
<gene>
    <name evidence="1" type="ORF">AMORRO_LOCUS9812</name>
</gene>
<evidence type="ECO:0000313" key="1">
    <source>
        <dbReference type="EMBL" id="CAG8647739.1"/>
    </source>
</evidence>
<reference evidence="1" key="1">
    <citation type="submission" date="2021-06" db="EMBL/GenBank/DDBJ databases">
        <authorList>
            <person name="Kallberg Y."/>
            <person name="Tangrot J."/>
            <person name="Rosling A."/>
        </authorList>
    </citation>
    <scope>NUCLEOTIDE SEQUENCE</scope>
    <source>
        <strain evidence="1">CL551</strain>
    </source>
</reference>
<dbReference type="AlphaFoldDB" id="A0A9N9DSX6"/>